<keyword evidence="2" id="KW-0805">Transcription regulation</keyword>
<keyword evidence="3" id="KW-0238">DNA-binding</keyword>
<evidence type="ECO:0000256" key="2">
    <source>
        <dbReference type="ARBA" id="ARBA00023015"/>
    </source>
</evidence>
<dbReference type="Gene3D" id="3.40.190.10">
    <property type="entry name" value="Periplasmic binding protein-like II"/>
    <property type="match status" value="2"/>
</dbReference>
<dbReference type="AlphaFoldDB" id="A0A5C6QA00"/>
<dbReference type="InterPro" id="IPR036390">
    <property type="entry name" value="WH_DNA-bd_sf"/>
</dbReference>
<dbReference type="PANTHER" id="PTHR30118:SF15">
    <property type="entry name" value="TRANSCRIPTIONAL REGULATORY PROTEIN"/>
    <property type="match status" value="1"/>
</dbReference>
<evidence type="ECO:0000256" key="3">
    <source>
        <dbReference type="ARBA" id="ARBA00023125"/>
    </source>
</evidence>
<comment type="caution">
    <text evidence="6">The sequence shown here is derived from an EMBL/GenBank/DDBJ whole genome shotgun (WGS) entry which is preliminary data.</text>
</comment>
<dbReference type="OrthoDB" id="8893795at2"/>
<keyword evidence="4" id="KW-0804">Transcription</keyword>
<comment type="similarity">
    <text evidence="1">Belongs to the LysR transcriptional regulatory family.</text>
</comment>
<sequence length="329" mass="37676">MNIWNVQEYRKMIEQKLSRIDLNLLVSLNVLLKEKSVTRAAQRLFVSQSAMSKTLKRLRETFDDPLFYRTSEGLVPSEKAKQIGKVLFNVFDELHEVINQDFFDPLTSQANFSLSIPSILGTACTLPLFNALASKAPLMSFTEYAAKANPFHMLENSTLDFSIYLSDELPANFTSTYIGDVQLAIFARKDHPLSKVKLDKANGITLKECVAYNFISLMTEGEKMEKFSHPIDNVLSAHGLQRNIIFGSNQLQILMEILRTSDHLFIAPSVVMKSVEFSKFFNPIYHFASDKKNDIKLFLVEHDRIQKSPEHQWFKQELLTHLKAMNDKS</sequence>
<evidence type="ECO:0000256" key="4">
    <source>
        <dbReference type="ARBA" id="ARBA00023163"/>
    </source>
</evidence>
<accession>A0A5C6QA00</accession>
<dbReference type="PRINTS" id="PR00039">
    <property type="entry name" value="HTHLYSR"/>
</dbReference>
<dbReference type="PROSITE" id="PS50931">
    <property type="entry name" value="HTH_LYSR"/>
    <property type="match status" value="1"/>
</dbReference>
<name>A0A5C6QA00_9GAMM</name>
<dbReference type="Pfam" id="PF00126">
    <property type="entry name" value="HTH_1"/>
    <property type="match status" value="1"/>
</dbReference>
<dbReference type="EMBL" id="VOLT01000009">
    <property type="protein sequence ID" value="TWX65885.1"/>
    <property type="molecule type" value="Genomic_DNA"/>
</dbReference>
<evidence type="ECO:0000256" key="1">
    <source>
        <dbReference type="ARBA" id="ARBA00009437"/>
    </source>
</evidence>
<protein>
    <submittedName>
        <fullName evidence="6">LysR family transcriptional regulator</fullName>
    </submittedName>
</protein>
<proteinExistence type="inferred from homology"/>
<reference evidence="6 7" key="1">
    <citation type="submission" date="2019-07" db="EMBL/GenBank/DDBJ databases">
        <title>Genomes of sea-ice associated Colwellia species.</title>
        <authorList>
            <person name="Bowman J.P."/>
        </authorList>
    </citation>
    <scope>NUCLEOTIDE SEQUENCE [LARGE SCALE GENOMIC DNA]</scope>
    <source>
        <strain evidence="6 7">ACAM 459</strain>
    </source>
</reference>
<dbReference type="InterPro" id="IPR036388">
    <property type="entry name" value="WH-like_DNA-bd_sf"/>
</dbReference>
<gene>
    <name evidence="6" type="ORF">ESZ36_16375</name>
</gene>
<evidence type="ECO:0000313" key="7">
    <source>
        <dbReference type="Proteomes" id="UP000321822"/>
    </source>
</evidence>
<dbReference type="Gene3D" id="1.10.10.10">
    <property type="entry name" value="Winged helix-like DNA-binding domain superfamily/Winged helix DNA-binding domain"/>
    <property type="match status" value="1"/>
</dbReference>
<dbReference type="Pfam" id="PF03466">
    <property type="entry name" value="LysR_substrate"/>
    <property type="match status" value="1"/>
</dbReference>
<dbReference type="InterPro" id="IPR050389">
    <property type="entry name" value="LysR-type_TF"/>
</dbReference>
<organism evidence="6 7">
    <name type="scientific">Colwellia demingiae</name>
    <dbReference type="NCBI Taxonomy" id="89401"/>
    <lineage>
        <taxon>Bacteria</taxon>
        <taxon>Pseudomonadati</taxon>
        <taxon>Pseudomonadota</taxon>
        <taxon>Gammaproteobacteria</taxon>
        <taxon>Alteromonadales</taxon>
        <taxon>Colwelliaceae</taxon>
        <taxon>Colwellia</taxon>
    </lineage>
</organism>
<evidence type="ECO:0000313" key="6">
    <source>
        <dbReference type="EMBL" id="TWX65885.1"/>
    </source>
</evidence>
<dbReference type="PANTHER" id="PTHR30118">
    <property type="entry name" value="HTH-TYPE TRANSCRIPTIONAL REGULATOR LEUO-RELATED"/>
    <property type="match status" value="1"/>
</dbReference>
<dbReference type="SUPFAM" id="SSF46785">
    <property type="entry name" value="Winged helix' DNA-binding domain"/>
    <property type="match status" value="1"/>
</dbReference>
<dbReference type="InterPro" id="IPR000847">
    <property type="entry name" value="LysR_HTH_N"/>
</dbReference>
<evidence type="ECO:0000259" key="5">
    <source>
        <dbReference type="PROSITE" id="PS50931"/>
    </source>
</evidence>
<feature type="domain" description="HTH lysR-type" evidence="5">
    <location>
        <begin position="20"/>
        <end position="77"/>
    </location>
</feature>
<dbReference type="SUPFAM" id="SSF53850">
    <property type="entry name" value="Periplasmic binding protein-like II"/>
    <property type="match status" value="1"/>
</dbReference>
<dbReference type="InterPro" id="IPR005119">
    <property type="entry name" value="LysR_subst-bd"/>
</dbReference>
<dbReference type="GO" id="GO:0003700">
    <property type="term" value="F:DNA-binding transcription factor activity"/>
    <property type="evidence" value="ECO:0007669"/>
    <property type="project" value="InterPro"/>
</dbReference>
<dbReference type="Proteomes" id="UP000321822">
    <property type="component" value="Unassembled WGS sequence"/>
</dbReference>
<dbReference type="GO" id="GO:0003677">
    <property type="term" value="F:DNA binding"/>
    <property type="evidence" value="ECO:0007669"/>
    <property type="project" value="UniProtKB-KW"/>
</dbReference>
<keyword evidence="7" id="KW-1185">Reference proteome</keyword>